<dbReference type="Proteomes" id="UP001234989">
    <property type="component" value="Chromosome 4"/>
</dbReference>
<evidence type="ECO:0000313" key="2">
    <source>
        <dbReference type="EMBL" id="WMV25736.1"/>
    </source>
</evidence>
<dbReference type="EMBL" id="CP133615">
    <property type="protein sequence ID" value="WMV25736.1"/>
    <property type="molecule type" value="Genomic_DNA"/>
</dbReference>
<proteinExistence type="predicted"/>
<keyword evidence="1" id="KW-0472">Membrane</keyword>
<accession>A0AAF0QS25</accession>
<dbReference type="AlphaFoldDB" id="A0AAF0QS25"/>
<feature type="transmembrane region" description="Helical" evidence="1">
    <location>
        <begin position="35"/>
        <end position="57"/>
    </location>
</feature>
<name>A0AAF0QS25_SOLVR</name>
<keyword evidence="3" id="KW-1185">Reference proteome</keyword>
<evidence type="ECO:0000313" key="3">
    <source>
        <dbReference type="Proteomes" id="UP001234989"/>
    </source>
</evidence>
<evidence type="ECO:0000256" key="1">
    <source>
        <dbReference type="SAM" id="Phobius"/>
    </source>
</evidence>
<gene>
    <name evidence="2" type="ORF">MTR67_019121</name>
</gene>
<reference evidence="2" key="1">
    <citation type="submission" date="2023-08" db="EMBL/GenBank/DDBJ databases">
        <title>A de novo genome assembly of Solanum verrucosum Schlechtendal, a Mexican diploid species geographically isolated from the other diploid A-genome species in potato relatives.</title>
        <authorList>
            <person name="Hosaka K."/>
        </authorList>
    </citation>
    <scope>NUCLEOTIDE SEQUENCE</scope>
    <source>
        <tissue evidence="2">Young leaves</tissue>
    </source>
</reference>
<sequence>MQISIHFIIVYARNEVQKKEILCQKIMQITLQHQLYWVVYVGTLRVYWAQMIGWGLLSYNMRFRDFKMHLITCS</sequence>
<protein>
    <submittedName>
        <fullName evidence="2">Uncharacterized protein</fullName>
    </submittedName>
</protein>
<keyword evidence="1" id="KW-0812">Transmembrane</keyword>
<keyword evidence="1" id="KW-1133">Transmembrane helix</keyword>
<organism evidence="2 3">
    <name type="scientific">Solanum verrucosum</name>
    <dbReference type="NCBI Taxonomy" id="315347"/>
    <lineage>
        <taxon>Eukaryota</taxon>
        <taxon>Viridiplantae</taxon>
        <taxon>Streptophyta</taxon>
        <taxon>Embryophyta</taxon>
        <taxon>Tracheophyta</taxon>
        <taxon>Spermatophyta</taxon>
        <taxon>Magnoliopsida</taxon>
        <taxon>eudicotyledons</taxon>
        <taxon>Gunneridae</taxon>
        <taxon>Pentapetalae</taxon>
        <taxon>asterids</taxon>
        <taxon>lamiids</taxon>
        <taxon>Solanales</taxon>
        <taxon>Solanaceae</taxon>
        <taxon>Solanoideae</taxon>
        <taxon>Solaneae</taxon>
        <taxon>Solanum</taxon>
    </lineage>
</organism>